<proteinExistence type="predicted"/>
<feature type="domain" description="HTH luxR-type" evidence="4">
    <location>
        <begin position="845"/>
        <end position="910"/>
    </location>
</feature>
<dbReference type="InterPro" id="IPR027417">
    <property type="entry name" value="P-loop_NTPase"/>
</dbReference>
<dbReference type="GO" id="GO:0006355">
    <property type="term" value="P:regulation of DNA-templated transcription"/>
    <property type="evidence" value="ECO:0007669"/>
    <property type="project" value="InterPro"/>
</dbReference>
<dbReference type="PANTHER" id="PTHR44688">
    <property type="entry name" value="DNA-BINDING TRANSCRIPTIONAL ACTIVATOR DEVR_DOSR"/>
    <property type="match status" value="1"/>
</dbReference>
<dbReference type="OrthoDB" id="1123107at2"/>
<keyword evidence="6" id="KW-1185">Reference proteome</keyword>
<protein>
    <submittedName>
        <fullName evidence="5">LuxR family transcriptional regulator, maltose regulon positive regulatory protein</fullName>
    </submittedName>
</protein>
<dbReference type="Pfam" id="PF17874">
    <property type="entry name" value="TPR_MalT"/>
    <property type="match status" value="1"/>
</dbReference>
<dbReference type="CDD" id="cd06170">
    <property type="entry name" value="LuxR_C_like"/>
    <property type="match status" value="1"/>
</dbReference>
<name>A0A1M5LC56_9GAMM</name>
<dbReference type="Pfam" id="PF25873">
    <property type="entry name" value="WHD_MalT"/>
    <property type="match status" value="1"/>
</dbReference>
<dbReference type="SUPFAM" id="SSF46894">
    <property type="entry name" value="C-terminal effector domain of the bipartite response regulators"/>
    <property type="match status" value="1"/>
</dbReference>
<evidence type="ECO:0000256" key="2">
    <source>
        <dbReference type="ARBA" id="ARBA00023125"/>
    </source>
</evidence>
<dbReference type="SUPFAM" id="SSF52540">
    <property type="entry name" value="P-loop containing nucleoside triphosphate hydrolases"/>
    <property type="match status" value="1"/>
</dbReference>
<dbReference type="AlphaFoldDB" id="A0A1M5LC56"/>
<dbReference type="Pfam" id="PF13191">
    <property type="entry name" value="AAA_16"/>
    <property type="match status" value="1"/>
</dbReference>
<evidence type="ECO:0000313" key="5">
    <source>
        <dbReference type="EMBL" id="SHG62682.1"/>
    </source>
</evidence>
<dbReference type="InterPro" id="IPR041617">
    <property type="entry name" value="TPR_MalT"/>
</dbReference>
<keyword evidence="3" id="KW-0804">Transcription</keyword>
<organism evidence="5 6">
    <name type="scientific">Hydrocarboniphaga daqingensis</name>
    <dbReference type="NCBI Taxonomy" id="490188"/>
    <lineage>
        <taxon>Bacteria</taxon>
        <taxon>Pseudomonadati</taxon>
        <taxon>Pseudomonadota</taxon>
        <taxon>Gammaproteobacteria</taxon>
        <taxon>Nevskiales</taxon>
        <taxon>Nevskiaceae</taxon>
        <taxon>Hydrocarboniphaga</taxon>
    </lineage>
</organism>
<dbReference type="Gene3D" id="1.10.10.10">
    <property type="entry name" value="Winged helix-like DNA-binding domain superfamily/Winged helix DNA-binding domain"/>
    <property type="match status" value="1"/>
</dbReference>
<dbReference type="SMART" id="SM00421">
    <property type="entry name" value="HTH_LUXR"/>
    <property type="match status" value="1"/>
</dbReference>
<dbReference type="EMBL" id="FQWZ01000002">
    <property type="protein sequence ID" value="SHG62682.1"/>
    <property type="molecule type" value="Genomic_DNA"/>
</dbReference>
<reference evidence="5 6" key="1">
    <citation type="submission" date="2016-11" db="EMBL/GenBank/DDBJ databases">
        <authorList>
            <person name="Jaros S."/>
            <person name="Januszkiewicz K."/>
            <person name="Wedrychowicz H."/>
        </authorList>
    </citation>
    <scope>NUCLEOTIDE SEQUENCE [LARGE SCALE GENOMIC DNA]</scope>
    <source>
        <strain evidence="5 6">CGMCC 1.7049</strain>
    </source>
</reference>
<evidence type="ECO:0000256" key="1">
    <source>
        <dbReference type="ARBA" id="ARBA00023015"/>
    </source>
</evidence>
<dbReference type="GO" id="GO:0003677">
    <property type="term" value="F:DNA binding"/>
    <property type="evidence" value="ECO:0007669"/>
    <property type="project" value="UniProtKB-KW"/>
</dbReference>
<evidence type="ECO:0000313" key="6">
    <source>
        <dbReference type="Proteomes" id="UP000199758"/>
    </source>
</evidence>
<dbReference type="InterPro" id="IPR041664">
    <property type="entry name" value="AAA_16"/>
</dbReference>
<dbReference type="STRING" id="490188.SAMN04488068_0822"/>
<dbReference type="PROSITE" id="PS50043">
    <property type="entry name" value="HTH_LUXR_2"/>
    <property type="match status" value="1"/>
</dbReference>
<keyword evidence="1" id="KW-0805">Transcription regulation</keyword>
<dbReference type="PRINTS" id="PR00038">
    <property type="entry name" value="HTHLUXR"/>
</dbReference>
<dbReference type="Pfam" id="PF00196">
    <property type="entry name" value="GerE"/>
    <property type="match status" value="1"/>
</dbReference>
<keyword evidence="2" id="KW-0238">DNA-binding</keyword>
<dbReference type="InterPro" id="IPR059106">
    <property type="entry name" value="WHD_MalT"/>
</dbReference>
<dbReference type="Gene3D" id="1.25.40.10">
    <property type="entry name" value="Tetratricopeptide repeat domain"/>
    <property type="match status" value="1"/>
</dbReference>
<evidence type="ECO:0000259" key="4">
    <source>
        <dbReference type="PROSITE" id="PS50043"/>
    </source>
</evidence>
<dbReference type="PANTHER" id="PTHR44688:SF16">
    <property type="entry name" value="DNA-BINDING TRANSCRIPTIONAL ACTIVATOR DEVR_DOSR"/>
    <property type="match status" value="1"/>
</dbReference>
<dbReference type="Proteomes" id="UP000199758">
    <property type="component" value="Unassembled WGS sequence"/>
</dbReference>
<dbReference type="InterPro" id="IPR016032">
    <property type="entry name" value="Sig_transdc_resp-reg_C-effctor"/>
</dbReference>
<dbReference type="RefSeq" id="WP_072894416.1">
    <property type="nucleotide sequence ID" value="NZ_FQWZ01000002.1"/>
</dbReference>
<dbReference type="SUPFAM" id="SSF48452">
    <property type="entry name" value="TPR-like"/>
    <property type="match status" value="1"/>
</dbReference>
<dbReference type="Gene3D" id="3.40.50.300">
    <property type="entry name" value="P-loop containing nucleotide triphosphate hydrolases"/>
    <property type="match status" value="1"/>
</dbReference>
<gene>
    <name evidence="5" type="ORF">SAMN04488068_0822</name>
</gene>
<dbReference type="InterPro" id="IPR000792">
    <property type="entry name" value="Tscrpt_reg_LuxR_C"/>
</dbReference>
<dbReference type="InterPro" id="IPR011990">
    <property type="entry name" value="TPR-like_helical_dom_sf"/>
</dbReference>
<dbReference type="InterPro" id="IPR036388">
    <property type="entry name" value="WH-like_DNA-bd_sf"/>
</dbReference>
<accession>A0A1M5LC56</accession>
<sequence>MNARDDRAPPRQRATASRKAIVAAASTAPEVPAGAIVRRRLLEALSTTPPPRLIVVQGPAGFGKTSLLRQHCQRRAAAGDRVAWVRMDTSSGDAAYFLRLLCDAVERLPGDSLRAPPRIDGPGTLRDVLHAIARIGRPLVLVVDNFESAASPHFDAMFAQLVRSLPESVQLCVGTRVLPTARLARLQIREGTVVISNEELCFRPSESFEFFREFGTLSAAEITAIHELTDGWPAALQAYRLCLKRGGRIRAELAVGKGITRELMDFLAAEIFDHLAPELGALLLELAIPEKLSPALVEHITGTADGAQRLAEIERAGLFLAQMDLGGTWFRFHNLFRQFLLARAARQFAADALRDRHRTIAQWYAAHDYREEVIHHWLEAGDAVRAAARLAEFVDELLAQERLGLIERYADRLAADAMLAHDNLVHAAIIAYGFRRAFDKADRLLAQHRARLQHDGADRALLASHKVSHLFVLAAQDRIEDLDAAGRDAAEHLLDRSGWQYGVTLNSRAIYEYGRGDFDEARRLMQCARPLHDRDQHAFGQAYQDAITSMALTSQGRVDDAVRGLAAGLRRTEERASGTVSAGAVIAAYLASGLYEQGHLEDATRLVNEYGQLVEQQAIVDAVATMALTQARIAHRAGRRGDAEEGIERVLFLGYRHSLARLVIYAHAELARLATLDGDLAQAERWLRELPAEYREPQDDRLLMFHAGETEACTVTQARWLIASGRHAEARLLLAGEIRRASHARRRHRELKLKLMMAIACQAAGKTNLAGRTLLEALEIGAAGGFVRSFIDEGAPALALLKQLQSHREGLPKGLKPDAVLCHVERLLHLAGDAADDGRAAAAHGVPLIASLTERERKLMRFVAEGLSNHDLADRLSVSTNTVKWHLRNIFQKLQISNRVQAIALMRGQGLGD</sequence>
<evidence type="ECO:0000256" key="3">
    <source>
        <dbReference type="ARBA" id="ARBA00023163"/>
    </source>
</evidence>